<feature type="repeat" description="TPR" evidence="3">
    <location>
        <begin position="599"/>
        <end position="632"/>
    </location>
</feature>
<dbReference type="PROSITE" id="PS50005">
    <property type="entry name" value="TPR"/>
    <property type="match status" value="1"/>
</dbReference>
<dbReference type="RefSeq" id="WP_368374795.1">
    <property type="nucleotide sequence ID" value="NZ_JBFRYB010000001.1"/>
</dbReference>
<dbReference type="Proteomes" id="UP001557484">
    <property type="component" value="Unassembled WGS sequence"/>
</dbReference>
<dbReference type="Pfam" id="PF13181">
    <property type="entry name" value="TPR_8"/>
    <property type="match status" value="1"/>
</dbReference>
<evidence type="ECO:0000313" key="6">
    <source>
        <dbReference type="Proteomes" id="UP001557484"/>
    </source>
</evidence>
<reference evidence="5 6" key="1">
    <citation type="journal article" date="2011" name="Int. J. Syst. Evol. Microbiol.">
        <title>Zhongshania antarctica gen. nov., sp. nov. and Zhongshania guokunii sp. nov., gammaproteobacteria respectively isolated from coastal attached (fast) ice and surface seawater of the Antarctic.</title>
        <authorList>
            <person name="Li H.J."/>
            <person name="Zhang X.Y."/>
            <person name="Chen C.X."/>
            <person name="Zhang Y.J."/>
            <person name="Gao Z.M."/>
            <person name="Yu Y."/>
            <person name="Chen X.L."/>
            <person name="Chen B."/>
            <person name="Zhang Y.Z."/>
        </authorList>
    </citation>
    <scope>NUCLEOTIDE SEQUENCE [LARGE SCALE GENOMIC DNA]</scope>
    <source>
        <strain evidence="5 6">R06B22</strain>
    </source>
</reference>
<gene>
    <name evidence="5" type="ORF">AB4875_04185</name>
</gene>
<comment type="caution">
    <text evidence="5">The sequence shown here is derived from an EMBL/GenBank/DDBJ whole genome shotgun (WGS) entry which is preliminary data.</text>
</comment>
<accession>A0ABV3TV59</accession>
<evidence type="ECO:0000256" key="3">
    <source>
        <dbReference type="PROSITE-ProRule" id="PRU00339"/>
    </source>
</evidence>
<keyword evidence="1" id="KW-0677">Repeat</keyword>
<protein>
    <submittedName>
        <fullName evidence="5">Tetratricopeptide repeat protein</fullName>
    </submittedName>
</protein>
<dbReference type="InterPro" id="IPR027417">
    <property type="entry name" value="P-loop_NTPase"/>
</dbReference>
<dbReference type="SUPFAM" id="SSF48452">
    <property type="entry name" value="TPR-like"/>
    <property type="match status" value="1"/>
</dbReference>
<feature type="coiled-coil region" evidence="4">
    <location>
        <begin position="897"/>
        <end position="924"/>
    </location>
</feature>
<dbReference type="InterPro" id="IPR011990">
    <property type="entry name" value="TPR-like_helical_dom_sf"/>
</dbReference>
<keyword evidence="2 3" id="KW-0802">TPR repeat</keyword>
<keyword evidence="4" id="KW-0175">Coiled coil</keyword>
<dbReference type="Gene3D" id="1.25.40.10">
    <property type="entry name" value="Tetratricopeptide repeat domain"/>
    <property type="match status" value="2"/>
</dbReference>
<dbReference type="Pfam" id="PF07719">
    <property type="entry name" value="TPR_2"/>
    <property type="match status" value="1"/>
</dbReference>
<dbReference type="InterPro" id="IPR019734">
    <property type="entry name" value="TPR_rpt"/>
</dbReference>
<evidence type="ECO:0000256" key="1">
    <source>
        <dbReference type="ARBA" id="ARBA00022737"/>
    </source>
</evidence>
<dbReference type="EMBL" id="JBFRYB010000001">
    <property type="protein sequence ID" value="MEX1664674.1"/>
    <property type="molecule type" value="Genomic_DNA"/>
</dbReference>
<proteinExistence type="predicted"/>
<name>A0ABV3TV59_9GAMM</name>
<sequence>MFEHIKKRIIKGLIEEITCLDATGIELVGHNYISQRENQPLIHHGLNKDYMPSGYTVDTFSDDSSIVGEYSAEKGYFDYSGTKEAPVYSKINKDIAHALGHKGESDPEKIYLISNQEENPSFRSKFNSTQIGQEHADRLIIIDARELAKGVYEQSITNPTVADFYKQYFPAFSQNMDNYEYFGKLPNSCEGHVKADEIIGVISNHFESGNAVCILYGVSGSGKTQSAIDFVRRNNGVFPNYIWIGGEDWNSDSSLCSVQRSRGGAPVNVAGLFNAEKSILVIDNYTAGLEESNFEELRAGFEKGGVVLVTSQISVPQSSVYLSIPQLSIDSAFALLGETAQSASDLCKEFISRCRFSPLILSMTKKLCHDQGIDKEIIYREILDDPELVDDSSGASIVKKILTGLPDSSLSALKQIANSGKNYHDIEFLRHFIGALKCNSLQKLSILAPENTTGVLRLHDLISIAAQDGVDSSSIIASIEDYISLKSGDMTPSVLRQIHLCSDIIYDEHLRRGGSRDIDWLHYSLLQLEGDKKIALHEELFDIDFNKSDSLPKIKSVIDAKEIHSYTITDNNARKDYYAVCANRYNELLKDGVPEDIQLELLHHAGKSLRRSGKYAEALESFNQLLELKPSWHATYGQIAHLGTQNGVDRDVKDAGEQAMRVLLGFIQDELFSVPLRVSLAALARLRSYKEIVREINDQQELVKKLADVISISALEGLDQFYEAFVSFTSMFGYKHSRTCVSIAESIPELIAIPPNQVENKQWVSACEALTNSSVAAGRESNERLAKLLIDSALSFANEISDSKHLRSYDARCVAKTYNIGHQPNKALIAITKVPDEDVNHWLLYEKSKAYLELGKGHYEEALASAKECFESARKDQNAQARISIYHDLLSRCYMQLDDHDNSIRELREAIENCSNETYRAELEVKLADITQC</sequence>
<keyword evidence="6" id="KW-1185">Reference proteome</keyword>
<evidence type="ECO:0000256" key="2">
    <source>
        <dbReference type="ARBA" id="ARBA00022803"/>
    </source>
</evidence>
<evidence type="ECO:0000313" key="5">
    <source>
        <dbReference type="EMBL" id="MEX1664674.1"/>
    </source>
</evidence>
<dbReference type="InterPro" id="IPR013105">
    <property type="entry name" value="TPR_2"/>
</dbReference>
<evidence type="ECO:0000256" key="4">
    <source>
        <dbReference type="SAM" id="Coils"/>
    </source>
</evidence>
<organism evidence="5 6">
    <name type="scientific">Zhongshania arctica</name>
    <dbReference type="NCBI Taxonomy" id="3238302"/>
    <lineage>
        <taxon>Bacteria</taxon>
        <taxon>Pseudomonadati</taxon>
        <taxon>Pseudomonadota</taxon>
        <taxon>Gammaproteobacteria</taxon>
        <taxon>Cellvibrionales</taxon>
        <taxon>Spongiibacteraceae</taxon>
        <taxon>Zhongshania</taxon>
    </lineage>
</organism>
<dbReference type="SMART" id="SM00028">
    <property type="entry name" value="TPR"/>
    <property type="match status" value="2"/>
</dbReference>
<dbReference type="SUPFAM" id="SSF52540">
    <property type="entry name" value="P-loop containing nucleoside triphosphate hydrolases"/>
    <property type="match status" value="1"/>
</dbReference>